<dbReference type="EMBL" id="CP015756">
    <property type="protein sequence ID" value="APC41460.1"/>
    <property type="molecule type" value="Genomic_DNA"/>
</dbReference>
<dbReference type="GO" id="GO:0004386">
    <property type="term" value="F:helicase activity"/>
    <property type="evidence" value="ECO:0007669"/>
    <property type="project" value="UniProtKB-KW"/>
</dbReference>
<dbReference type="STRING" id="1552.A7L45_15940"/>
<feature type="domain" description="Helicase ATP-binding" evidence="5">
    <location>
        <begin position="453"/>
        <end position="619"/>
    </location>
</feature>
<gene>
    <name evidence="6" type="ORF">A7L45_15940</name>
</gene>
<keyword evidence="2" id="KW-0378">Hydrolase</keyword>
<dbReference type="CDD" id="cd17926">
    <property type="entry name" value="DEXHc_RE"/>
    <property type="match status" value="1"/>
</dbReference>
<dbReference type="InterPro" id="IPR054347">
    <property type="entry name" value="TOTE_primase"/>
</dbReference>
<dbReference type="SUPFAM" id="SSF52540">
    <property type="entry name" value="P-loop containing nucleoside triphosphate hydrolases"/>
    <property type="match status" value="2"/>
</dbReference>
<dbReference type="Proteomes" id="UP000182569">
    <property type="component" value="Chromosome"/>
</dbReference>
<dbReference type="InterPro" id="IPR050615">
    <property type="entry name" value="ATP-dep_DNA_Helicase"/>
</dbReference>
<evidence type="ECO:0000256" key="4">
    <source>
        <dbReference type="ARBA" id="ARBA00022840"/>
    </source>
</evidence>
<dbReference type="InterPro" id="IPR014001">
    <property type="entry name" value="Helicase_ATP-bd"/>
</dbReference>
<dbReference type="Pfam" id="PF22548">
    <property type="entry name" value="AEP-TOTE"/>
    <property type="match status" value="1"/>
</dbReference>
<evidence type="ECO:0000256" key="3">
    <source>
        <dbReference type="ARBA" id="ARBA00022806"/>
    </source>
</evidence>
<dbReference type="RefSeq" id="WP_071613754.1">
    <property type="nucleotide sequence ID" value="NZ_CP015756.1"/>
</dbReference>
<keyword evidence="4" id="KW-0067">ATP-binding</keyword>
<dbReference type="GO" id="GO:0016787">
    <property type="term" value="F:hydrolase activity"/>
    <property type="evidence" value="ECO:0007669"/>
    <property type="project" value="UniProtKB-KW"/>
</dbReference>
<dbReference type="OrthoDB" id="9802848at2"/>
<evidence type="ECO:0000256" key="1">
    <source>
        <dbReference type="ARBA" id="ARBA00022741"/>
    </source>
</evidence>
<evidence type="ECO:0000313" key="6">
    <source>
        <dbReference type="EMBL" id="APC41460.1"/>
    </source>
</evidence>
<evidence type="ECO:0000256" key="2">
    <source>
        <dbReference type="ARBA" id="ARBA00022801"/>
    </source>
</evidence>
<organism evidence="6 7">
    <name type="scientific">Clostridium estertheticum subsp. estertheticum</name>
    <dbReference type="NCBI Taxonomy" id="1552"/>
    <lineage>
        <taxon>Bacteria</taxon>
        <taxon>Bacillati</taxon>
        <taxon>Bacillota</taxon>
        <taxon>Clostridia</taxon>
        <taxon>Eubacteriales</taxon>
        <taxon>Clostridiaceae</taxon>
        <taxon>Clostridium</taxon>
    </lineage>
</organism>
<dbReference type="GO" id="GO:0003677">
    <property type="term" value="F:DNA binding"/>
    <property type="evidence" value="ECO:0007669"/>
    <property type="project" value="InterPro"/>
</dbReference>
<dbReference type="PROSITE" id="PS51192">
    <property type="entry name" value="HELICASE_ATP_BIND_1"/>
    <property type="match status" value="1"/>
</dbReference>
<proteinExistence type="predicted"/>
<accession>A0A1J0GJC2</accession>
<evidence type="ECO:0000259" key="5">
    <source>
        <dbReference type="PROSITE" id="PS51192"/>
    </source>
</evidence>
<name>A0A1J0GJC2_9CLOT</name>
<dbReference type="InterPro" id="IPR027417">
    <property type="entry name" value="P-loop_NTPase"/>
</dbReference>
<dbReference type="SMART" id="SM00487">
    <property type="entry name" value="DEXDc"/>
    <property type="match status" value="1"/>
</dbReference>
<sequence length="774" mass="89321">MDYNELYNKYLRLLEENQILRIENMDFRKRLELQTKEICMDNEYKAIVETKNDKSIQKDKLSEVSNSSLPQEKVELYMILFKGRKDVHAKRWQNKQGKSGYSPVCENEWVKGICDKPQIKCSACKNRKYTDLDADAINRHLRGIEILGIYAMQTDETCYFLAIDFDDDGWEKDICVLRKLCYEKKIPFAVERSRSGNGAHIWFFFKERITALAARKFGTSLLTYAMMQRHEIKFKSYDRLFPNQDTMPKGGLGNLIALPMQKSARKNNNSIFIDENLEPFKDQWSFLSHIGKITKDEIEFYISEFCIGNELGDLKEMDEESIKPWEKNKEKFKFSKADFPDIVQITIANMIFISKEGFSNKVLDFIKRMAAFKNPEFYKAQAMRLSTFDKPRIISLSDETVEYLCIPRGCQDDLCSFLTENKIDFSWDNKTYIGKPIRVEFNGQLREEQIVAVDTMLKYDNGVLSATTAIGKTVIGAKLIAERKVNTLIIVHTQQLLEQWKEKLKQFLIINEVLPIDDTKKRGRKKNVSIIGQIGAGKNILSGIIDVATMQSLVRKGEVKELVKDYGMIIVDECYHVSAFSFEQILKNVVAKYVYGLTATPIRKDGHQPIIFMQCGPIRYKVNVLKQTEKLPFEHYIIPMFTCFRKPVLQDEKEWSITKIYSEISTSEIRNAMIIQDVINCVKEGRNPIVLTERTAHVKLLSDALKEKIDNVITLTGGMSKKEKKFQIEKLSDVTKEGSMVIVATGKFIGEGFDTIEDKTANPKLETAVQQKLF</sequence>
<dbReference type="GO" id="GO:0005524">
    <property type="term" value="F:ATP binding"/>
    <property type="evidence" value="ECO:0007669"/>
    <property type="project" value="UniProtKB-KW"/>
</dbReference>
<dbReference type="Gene3D" id="3.40.50.300">
    <property type="entry name" value="P-loop containing nucleotide triphosphate hydrolases"/>
    <property type="match status" value="2"/>
</dbReference>
<dbReference type="Pfam" id="PF04851">
    <property type="entry name" value="ResIII"/>
    <property type="match status" value="1"/>
</dbReference>
<evidence type="ECO:0000313" key="7">
    <source>
        <dbReference type="Proteomes" id="UP000182569"/>
    </source>
</evidence>
<dbReference type="PANTHER" id="PTHR11274">
    <property type="entry name" value="RAD25/XP-B DNA REPAIR HELICASE"/>
    <property type="match status" value="1"/>
</dbReference>
<dbReference type="PANTHER" id="PTHR11274:SF0">
    <property type="entry name" value="GENERAL TRANSCRIPTION AND DNA REPAIR FACTOR IIH HELICASE SUBUNIT XPB"/>
    <property type="match status" value="1"/>
</dbReference>
<keyword evidence="7" id="KW-1185">Reference proteome</keyword>
<dbReference type="KEGG" id="ceu:A7L45_15940"/>
<keyword evidence="1" id="KW-0547">Nucleotide-binding</keyword>
<dbReference type="InterPro" id="IPR006935">
    <property type="entry name" value="Helicase/UvrB_N"/>
</dbReference>
<reference evidence="7" key="1">
    <citation type="journal article" date="2016" name="Front. Microbiol.">
        <title>Complete Genome Sequence of Clostridium estertheticum DSM 8809, a Microbe Identified in Spoiled Vacuum Packed Beef.</title>
        <authorList>
            <person name="Yu Z."/>
            <person name="Gunn L."/>
            <person name="Brennan E."/>
            <person name="Reid R."/>
            <person name="Wall P.G."/>
            <person name="Gaora O.P."/>
            <person name="Hurley D."/>
            <person name="Bolton D."/>
            <person name="Fanning S."/>
        </authorList>
    </citation>
    <scope>NUCLEOTIDE SEQUENCE [LARGE SCALE GENOMIC DNA]</scope>
    <source>
        <strain evidence="7">DSM 8809</strain>
    </source>
</reference>
<dbReference type="AlphaFoldDB" id="A0A1J0GJC2"/>
<keyword evidence="3 6" id="KW-0347">Helicase</keyword>
<protein>
    <submittedName>
        <fullName evidence="6">Helicase</fullName>
    </submittedName>
</protein>